<comment type="caution">
    <text evidence="15">The sequence shown here is derived from an EMBL/GenBank/DDBJ whole genome shotgun (WGS) entry which is preliminary data.</text>
</comment>
<keyword evidence="5 11" id="KW-0436">Ligase</keyword>
<accession>A0A0G1X5S5</accession>
<dbReference type="NCBIfam" id="TIGR00456">
    <property type="entry name" value="argS"/>
    <property type="match status" value="1"/>
</dbReference>
<dbReference type="InterPro" id="IPR008909">
    <property type="entry name" value="DALR_anticod-bd"/>
</dbReference>
<dbReference type="GO" id="GO:0005737">
    <property type="term" value="C:cytoplasm"/>
    <property type="evidence" value="ECO:0007669"/>
    <property type="project" value="UniProtKB-SubCell"/>
</dbReference>
<comment type="subcellular location">
    <subcellularLocation>
        <location evidence="1 11">Cytoplasm</location>
    </subcellularLocation>
</comment>
<dbReference type="SUPFAM" id="SSF52374">
    <property type="entry name" value="Nucleotidylyl transferase"/>
    <property type="match status" value="1"/>
</dbReference>
<evidence type="ECO:0000256" key="6">
    <source>
        <dbReference type="ARBA" id="ARBA00022741"/>
    </source>
</evidence>
<evidence type="ECO:0000313" key="16">
    <source>
        <dbReference type="Proteomes" id="UP000034913"/>
    </source>
</evidence>
<keyword evidence="4 11" id="KW-0963">Cytoplasm</keyword>
<gene>
    <name evidence="11" type="primary">argS</name>
    <name evidence="15" type="ORF">VF00_C0005G0006</name>
</gene>
<dbReference type="CDD" id="cd07956">
    <property type="entry name" value="Anticodon_Ia_Arg"/>
    <property type="match status" value="1"/>
</dbReference>
<keyword evidence="8 11" id="KW-0648">Protein biosynthesis</keyword>
<dbReference type="GO" id="GO:0005524">
    <property type="term" value="F:ATP binding"/>
    <property type="evidence" value="ECO:0007669"/>
    <property type="project" value="UniProtKB-UniRule"/>
</dbReference>
<dbReference type="FunFam" id="1.10.730.10:FF:000006">
    <property type="entry name" value="Arginyl-tRNA synthetase 2, mitochondrial"/>
    <property type="match status" value="1"/>
</dbReference>
<dbReference type="InterPro" id="IPR036695">
    <property type="entry name" value="Arg-tRNA-synth_N_sf"/>
</dbReference>
<dbReference type="InterPro" id="IPR009080">
    <property type="entry name" value="tRNAsynth_Ia_anticodon-bd"/>
</dbReference>
<dbReference type="PRINTS" id="PR01038">
    <property type="entry name" value="TRNASYNTHARG"/>
</dbReference>
<evidence type="ECO:0000256" key="2">
    <source>
        <dbReference type="ARBA" id="ARBA00005594"/>
    </source>
</evidence>
<name>A0A0G1X5S5_UNCK3</name>
<dbReference type="SUPFAM" id="SSF55190">
    <property type="entry name" value="Arginyl-tRNA synthetase (ArgRS), N-terminal 'additional' domain"/>
    <property type="match status" value="1"/>
</dbReference>
<evidence type="ECO:0000256" key="4">
    <source>
        <dbReference type="ARBA" id="ARBA00022490"/>
    </source>
</evidence>
<feature type="domain" description="DALR anticodon binding" evidence="13">
    <location>
        <begin position="454"/>
        <end position="566"/>
    </location>
</feature>
<dbReference type="InterPro" id="IPR005148">
    <property type="entry name" value="Arg-tRNA-synth_N"/>
</dbReference>
<dbReference type="CDD" id="cd00671">
    <property type="entry name" value="ArgRS_core"/>
    <property type="match status" value="1"/>
</dbReference>
<comment type="catalytic activity">
    <reaction evidence="10 11">
        <text>tRNA(Arg) + L-arginine + ATP = L-arginyl-tRNA(Arg) + AMP + diphosphate</text>
        <dbReference type="Rhea" id="RHEA:20301"/>
        <dbReference type="Rhea" id="RHEA-COMP:9658"/>
        <dbReference type="Rhea" id="RHEA-COMP:9673"/>
        <dbReference type="ChEBI" id="CHEBI:30616"/>
        <dbReference type="ChEBI" id="CHEBI:32682"/>
        <dbReference type="ChEBI" id="CHEBI:33019"/>
        <dbReference type="ChEBI" id="CHEBI:78442"/>
        <dbReference type="ChEBI" id="CHEBI:78513"/>
        <dbReference type="ChEBI" id="CHEBI:456215"/>
        <dbReference type="EC" id="6.1.1.19"/>
    </reaction>
</comment>
<dbReference type="Pfam" id="PF03485">
    <property type="entry name" value="Arg_tRNA_synt_N"/>
    <property type="match status" value="1"/>
</dbReference>
<organism evidence="15 16">
    <name type="scientific">candidate division Kazan bacterium GW2011_GWB1_52_7</name>
    <dbReference type="NCBI Taxonomy" id="1620414"/>
    <lineage>
        <taxon>Bacteria</taxon>
        <taxon>Bacteria division Kazan-3B-28</taxon>
    </lineage>
</organism>
<dbReference type="PANTHER" id="PTHR11956:SF5">
    <property type="entry name" value="ARGININE--TRNA LIGASE, CYTOPLASMIC"/>
    <property type="match status" value="1"/>
</dbReference>
<evidence type="ECO:0000256" key="1">
    <source>
        <dbReference type="ARBA" id="ARBA00004496"/>
    </source>
</evidence>
<dbReference type="SMART" id="SM01016">
    <property type="entry name" value="Arg_tRNA_synt_N"/>
    <property type="match status" value="1"/>
</dbReference>
<comment type="similarity">
    <text evidence="2 11 12">Belongs to the class-I aminoacyl-tRNA synthetase family.</text>
</comment>
<keyword evidence="7 11" id="KW-0067">ATP-binding</keyword>
<dbReference type="SUPFAM" id="SSF47323">
    <property type="entry name" value="Anticodon-binding domain of a subclass of class I aminoacyl-tRNA synthetases"/>
    <property type="match status" value="1"/>
</dbReference>
<evidence type="ECO:0000256" key="12">
    <source>
        <dbReference type="RuleBase" id="RU363038"/>
    </source>
</evidence>
<dbReference type="InterPro" id="IPR014729">
    <property type="entry name" value="Rossmann-like_a/b/a_fold"/>
</dbReference>
<evidence type="ECO:0000256" key="9">
    <source>
        <dbReference type="ARBA" id="ARBA00023146"/>
    </source>
</evidence>
<dbReference type="GO" id="GO:0006420">
    <property type="term" value="P:arginyl-tRNA aminoacylation"/>
    <property type="evidence" value="ECO:0007669"/>
    <property type="project" value="UniProtKB-UniRule"/>
</dbReference>
<sequence>MADFKKILQEEVKKAVLDIYQVNLEPNIEHPGQSGHGDYSSNVALLLAKDLKLPPVKIAEEVSQMIKKRKLSVLRSLEVVAPGFLNFWLSDDVLIQEVAEILKSKDKYGSSSSGKGRKLVVEYSSPNIAKRFGVGHLRSTVIGQALFNLYSFLGYQTIGDNHLGDWGTQFGILLFQITDKKLPLKKLTIEKLEELYVEFHENSADQPQMMEEARSWFKKLEDRDQEARRIWQAVVKLSVAEFDRIYDILGIKIDHSYGESSYEEEMKEVIKEVRNKGLSRKSQGAEIVEFPNIPPALLLKSDGATTYFTRDLATIRFRLGEWGPQKIIYEVGADQKLHFQQVFAAAKMLGWDKNREFVHVAHGLIRFPEGKMSTRRGKTIKLEDILTEAVKRAKVVVAKSANSKGLSPKQKEEVAQALGIGAVKYFDLSHQPQTDIIFDWEKMFLLEGNSGPYLQYTYARSNSVVVKGKDFKTISHAKLGQEELPLFRYLYRFPEVVTDAAINYSPNFLCNYLFELAQLFNSFYAATPILKAEGELRNLRLALTAATAQTLKNGLTLLGISTPGRL</sequence>
<dbReference type="Pfam" id="PF00750">
    <property type="entry name" value="tRNA-synt_1d"/>
    <property type="match status" value="1"/>
</dbReference>
<comment type="subunit">
    <text evidence="3 11">Monomer.</text>
</comment>
<reference evidence="15 16" key="1">
    <citation type="journal article" date="2015" name="Nature">
        <title>rRNA introns, odd ribosomes, and small enigmatic genomes across a large radiation of phyla.</title>
        <authorList>
            <person name="Brown C.T."/>
            <person name="Hug L.A."/>
            <person name="Thomas B.C."/>
            <person name="Sharon I."/>
            <person name="Castelle C.J."/>
            <person name="Singh A."/>
            <person name="Wilkins M.J."/>
            <person name="Williams K.H."/>
            <person name="Banfield J.F."/>
        </authorList>
    </citation>
    <scope>NUCLEOTIDE SEQUENCE [LARGE SCALE GENOMIC DNA]</scope>
</reference>
<dbReference type="InterPro" id="IPR001278">
    <property type="entry name" value="Arg-tRNA-ligase"/>
</dbReference>
<evidence type="ECO:0000313" key="15">
    <source>
        <dbReference type="EMBL" id="KKW26503.1"/>
    </source>
</evidence>
<dbReference type="InterPro" id="IPR035684">
    <property type="entry name" value="ArgRS_core"/>
</dbReference>
<dbReference type="Proteomes" id="UP000034913">
    <property type="component" value="Unassembled WGS sequence"/>
</dbReference>
<feature type="short sequence motif" description="'HIGH' region" evidence="11">
    <location>
        <begin position="126"/>
        <end position="136"/>
    </location>
</feature>
<evidence type="ECO:0000259" key="13">
    <source>
        <dbReference type="SMART" id="SM00836"/>
    </source>
</evidence>
<keyword evidence="9 11" id="KW-0030">Aminoacyl-tRNA synthetase</keyword>
<evidence type="ECO:0000256" key="11">
    <source>
        <dbReference type="HAMAP-Rule" id="MF_00123"/>
    </source>
</evidence>
<evidence type="ECO:0000256" key="7">
    <source>
        <dbReference type="ARBA" id="ARBA00022840"/>
    </source>
</evidence>
<evidence type="ECO:0000256" key="3">
    <source>
        <dbReference type="ARBA" id="ARBA00011245"/>
    </source>
</evidence>
<dbReference type="SMART" id="SM00836">
    <property type="entry name" value="DALR_1"/>
    <property type="match status" value="1"/>
</dbReference>
<feature type="domain" description="Arginyl tRNA synthetase N-terminal" evidence="14">
    <location>
        <begin position="2"/>
        <end position="89"/>
    </location>
</feature>
<keyword evidence="6 11" id="KW-0547">Nucleotide-binding</keyword>
<dbReference type="EC" id="6.1.1.19" evidence="11"/>
<dbReference type="AlphaFoldDB" id="A0A0G1X5S5"/>
<dbReference type="Gene3D" id="1.10.730.10">
    <property type="entry name" value="Isoleucyl-tRNA Synthetase, Domain 1"/>
    <property type="match status" value="1"/>
</dbReference>
<dbReference type="HAMAP" id="MF_00123">
    <property type="entry name" value="Arg_tRNA_synth"/>
    <property type="match status" value="1"/>
</dbReference>
<dbReference type="Pfam" id="PF05746">
    <property type="entry name" value="DALR_1"/>
    <property type="match status" value="1"/>
</dbReference>
<dbReference type="PANTHER" id="PTHR11956">
    <property type="entry name" value="ARGINYL-TRNA SYNTHETASE"/>
    <property type="match status" value="1"/>
</dbReference>
<protein>
    <recommendedName>
        <fullName evidence="11">Arginine--tRNA ligase</fullName>
        <ecNumber evidence="11">6.1.1.19</ecNumber>
    </recommendedName>
    <alternativeName>
        <fullName evidence="11">Arginyl-tRNA synthetase</fullName>
        <shortName evidence="11">ArgRS</shortName>
    </alternativeName>
</protein>
<dbReference type="Gene3D" id="3.40.50.620">
    <property type="entry name" value="HUPs"/>
    <property type="match status" value="1"/>
</dbReference>
<evidence type="ECO:0000256" key="8">
    <source>
        <dbReference type="ARBA" id="ARBA00022917"/>
    </source>
</evidence>
<dbReference type="PATRIC" id="fig|1620414.3.peg.625"/>
<proteinExistence type="inferred from homology"/>
<evidence type="ECO:0000259" key="14">
    <source>
        <dbReference type="SMART" id="SM01016"/>
    </source>
</evidence>
<dbReference type="EMBL" id="LCRB01000005">
    <property type="protein sequence ID" value="KKW26503.1"/>
    <property type="molecule type" value="Genomic_DNA"/>
</dbReference>
<evidence type="ECO:0000256" key="5">
    <source>
        <dbReference type="ARBA" id="ARBA00022598"/>
    </source>
</evidence>
<dbReference type="FunFam" id="3.40.50.620:FF:000116">
    <property type="entry name" value="Arginine--tRNA ligase"/>
    <property type="match status" value="1"/>
</dbReference>
<dbReference type="Gene3D" id="3.30.1360.70">
    <property type="entry name" value="Arginyl tRNA synthetase N-terminal domain"/>
    <property type="match status" value="1"/>
</dbReference>
<evidence type="ECO:0000256" key="10">
    <source>
        <dbReference type="ARBA" id="ARBA00049339"/>
    </source>
</evidence>
<dbReference type="GO" id="GO:0004814">
    <property type="term" value="F:arginine-tRNA ligase activity"/>
    <property type="evidence" value="ECO:0007669"/>
    <property type="project" value="UniProtKB-UniRule"/>
</dbReference>